<evidence type="ECO:0000256" key="1">
    <source>
        <dbReference type="SAM" id="MobiDB-lite"/>
    </source>
</evidence>
<reference evidence="2" key="1">
    <citation type="journal article" date="2023" name="Nat. Commun.">
        <title>Diploid and tetraploid genomes of Acorus and the evolution of monocots.</title>
        <authorList>
            <person name="Ma L."/>
            <person name="Liu K.W."/>
            <person name="Li Z."/>
            <person name="Hsiao Y.Y."/>
            <person name="Qi Y."/>
            <person name="Fu T."/>
            <person name="Tang G.D."/>
            <person name="Zhang D."/>
            <person name="Sun W.H."/>
            <person name="Liu D.K."/>
            <person name="Li Y."/>
            <person name="Chen G.Z."/>
            <person name="Liu X.D."/>
            <person name="Liao X.Y."/>
            <person name="Jiang Y.T."/>
            <person name="Yu X."/>
            <person name="Hao Y."/>
            <person name="Huang J."/>
            <person name="Zhao X.W."/>
            <person name="Ke S."/>
            <person name="Chen Y.Y."/>
            <person name="Wu W.L."/>
            <person name="Hsu J.L."/>
            <person name="Lin Y.F."/>
            <person name="Huang M.D."/>
            <person name="Li C.Y."/>
            <person name="Huang L."/>
            <person name="Wang Z.W."/>
            <person name="Zhao X."/>
            <person name="Zhong W.Y."/>
            <person name="Peng D.H."/>
            <person name="Ahmad S."/>
            <person name="Lan S."/>
            <person name="Zhang J.S."/>
            <person name="Tsai W.C."/>
            <person name="Van de Peer Y."/>
            <person name="Liu Z.J."/>
        </authorList>
    </citation>
    <scope>NUCLEOTIDE SEQUENCE</scope>
    <source>
        <strain evidence="2">CP</strain>
    </source>
</reference>
<sequence length="52" mass="6425">MEVLIKELRKHHNQLQHELQRLKKLVQTVKGKDMVKKENKERDKEEEKEEDM</sequence>
<organism evidence="2 3">
    <name type="scientific">Acorus calamus</name>
    <name type="common">Sweet flag</name>
    <dbReference type="NCBI Taxonomy" id="4465"/>
    <lineage>
        <taxon>Eukaryota</taxon>
        <taxon>Viridiplantae</taxon>
        <taxon>Streptophyta</taxon>
        <taxon>Embryophyta</taxon>
        <taxon>Tracheophyta</taxon>
        <taxon>Spermatophyta</taxon>
        <taxon>Magnoliopsida</taxon>
        <taxon>Liliopsida</taxon>
        <taxon>Acoraceae</taxon>
        <taxon>Acorus</taxon>
    </lineage>
</organism>
<feature type="compositionally biased region" description="Basic and acidic residues" evidence="1">
    <location>
        <begin position="31"/>
        <end position="45"/>
    </location>
</feature>
<dbReference type="Proteomes" id="UP001180020">
    <property type="component" value="Unassembled WGS sequence"/>
</dbReference>
<proteinExistence type="predicted"/>
<dbReference type="EMBL" id="JAUJYO010000012">
    <property type="protein sequence ID" value="KAK1301675.1"/>
    <property type="molecule type" value="Genomic_DNA"/>
</dbReference>
<reference evidence="2" key="2">
    <citation type="submission" date="2023-06" db="EMBL/GenBank/DDBJ databases">
        <authorList>
            <person name="Ma L."/>
            <person name="Liu K.-W."/>
            <person name="Li Z."/>
            <person name="Hsiao Y.-Y."/>
            <person name="Qi Y."/>
            <person name="Fu T."/>
            <person name="Tang G."/>
            <person name="Zhang D."/>
            <person name="Sun W.-H."/>
            <person name="Liu D.-K."/>
            <person name="Li Y."/>
            <person name="Chen G.-Z."/>
            <person name="Liu X.-D."/>
            <person name="Liao X.-Y."/>
            <person name="Jiang Y.-T."/>
            <person name="Yu X."/>
            <person name="Hao Y."/>
            <person name="Huang J."/>
            <person name="Zhao X.-W."/>
            <person name="Ke S."/>
            <person name="Chen Y.-Y."/>
            <person name="Wu W.-L."/>
            <person name="Hsu J.-L."/>
            <person name="Lin Y.-F."/>
            <person name="Huang M.-D."/>
            <person name="Li C.-Y."/>
            <person name="Huang L."/>
            <person name="Wang Z.-W."/>
            <person name="Zhao X."/>
            <person name="Zhong W.-Y."/>
            <person name="Peng D.-H."/>
            <person name="Ahmad S."/>
            <person name="Lan S."/>
            <person name="Zhang J.-S."/>
            <person name="Tsai W.-C."/>
            <person name="Van De Peer Y."/>
            <person name="Liu Z.-J."/>
        </authorList>
    </citation>
    <scope>NUCLEOTIDE SEQUENCE</scope>
    <source>
        <strain evidence="2">CP</strain>
        <tissue evidence="2">Leaves</tissue>
    </source>
</reference>
<accession>A0AAV9DKS0</accession>
<evidence type="ECO:0000313" key="3">
    <source>
        <dbReference type="Proteomes" id="UP001180020"/>
    </source>
</evidence>
<keyword evidence="3" id="KW-1185">Reference proteome</keyword>
<protein>
    <submittedName>
        <fullName evidence="2">Uncharacterized protein</fullName>
    </submittedName>
</protein>
<comment type="caution">
    <text evidence="2">The sequence shown here is derived from an EMBL/GenBank/DDBJ whole genome shotgun (WGS) entry which is preliminary data.</text>
</comment>
<feature type="region of interest" description="Disordered" evidence="1">
    <location>
        <begin position="31"/>
        <end position="52"/>
    </location>
</feature>
<name>A0AAV9DKS0_ACOCL</name>
<evidence type="ECO:0000313" key="2">
    <source>
        <dbReference type="EMBL" id="KAK1301675.1"/>
    </source>
</evidence>
<gene>
    <name evidence="2" type="ORF">QJS10_CPB12g00746</name>
</gene>
<dbReference type="AlphaFoldDB" id="A0AAV9DKS0"/>